<dbReference type="InterPro" id="IPR019734">
    <property type="entry name" value="TPR_rpt"/>
</dbReference>
<dbReference type="SMART" id="SM00028">
    <property type="entry name" value="TPR"/>
    <property type="match status" value="3"/>
</dbReference>
<dbReference type="Proteomes" id="UP000307507">
    <property type="component" value="Unassembled WGS sequence"/>
</dbReference>
<keyword evidence="1" id="KW-0677">Repeat</keyword>
<dbReference type="EMBL" id="SSNZ01000001">
    <property type="protein sequence ID" value="THF53351.1"/>
    <property type="molecule type" value="Genomic_DNA"/>
</dbReference>
<feature type="repeat" description="TPR" evidence="3">
    <location>
        <begin position="93"/>
        <end position="126"/>
    </location>
</feature>
<accession>A0A4S4A4F6</accession>
<name>A0A4S4A4F6_9FLAO</name>
<dbReference type="Pfam" id="PF13181">
    <property type="entry name" value="TPR_8"/>
    <property type="match status" value="1"/>
</dbReference>
<evidence type="ECO:0000313" key="5">
    <source>
        <dbReference type="Proteomes" id="UP000307507"/>
    </source>
</evidence>
<dbReference type="InterPro" id="IPR050498">
    <property type="entry name" value="Ycf3"/>
</dbReference>
<comment type="caution">
    <text evidence="4">The sequence shown here is derived from an EMBL/GenBank/DDBJ whole genome shotgun (WGS) entry which is preliminary data.</text>
</comment>
<keyword evidence="5" id="KW-1185">Reference proteome</keyword>
<dbReference type="PANTHER" id="PTHR44858">
    <property type="entry name" value="TETRATRICOPEPTIDE REPEAT PROTEIN 6"/>
    <property type="match status" value="1"/>
</dbReference>
<sequence length="353" mass="41649">MKHYFIIICTLLSLTVFSQSQNELAKTKAREAIKLMDKGEIDASISMLEECQKMDPKDYTYPYEIAYAYMLKKEYQKAISILNKTKKYKNCNSQVYQMSGNCYSYLDQPEKAIKEYDAGIKIFPNAGNLYLEKGNVFLIQEKYDEACANYINGLEADPMFPSNYYRLAKIFMSSNQKLSGLIYGEIFMNLERTTKRASEMSELLYKTYQNTITINNDSTRVDFCKIVMSVDEIKDGKFKMPFCGMFGKNFMLGMDGQKELNLKSLSKMRIGFLQNYFMEDYKEYPNVLFAYQKQLMDRNLMDAYSHYLLQMGNPEEFKKWKEQNEELYNEFVDWYTYPKNEFVVNNTSLYYPK</sequence>
<proteinExistence type="predicted"/>
<dbReference type="AlphaFoldDB" id="A0A4S4A4F6"/>
<dbReference type="SUPFAM" id="SSF48452">
    <property type="entry name" value="TPR-like"/>
    <property type="match status" value="1"/>
</dbReference>
<dbReference type="Gene3D" id="1.25.40.10">
    <property type="entry name" value="Tetratricopeptide repeat domain"/>
    <property type="match status" value="2"/>
</dbReference>
<organism evidence="4 5">
    <name type="scientific">Flavobacterium supellecticarium</name>
    <dbReference type="NCBI Taxonomy" id="2565924"/>
    <lineage>
        <taxon>Bacteria</taxon>
        <taxon>Pseudomonadati</taxon>
        <taxon>Bacteroidota</taxon>
        <taxon>Flavobacteriia</taxon>
        <taxon>Flavobacteriales</taxon>
        <taxon>Flavobacteriaceae</taxon>
        <taxon>Flavobacterium</taxon>
    </lineage>
</organism>
<keyword evidence="2 3" id="KW-0802">TPR repeat</keyword>
<dbReference type="RefSeq" id="WP_136401874.1">
    <property type="nucleotide sequence ID" value="NZ_SSNZ01000001.1"/>
</dbReference>
<evidence type="ECO:0000256" key="3">
    <source>
        <dbReference type="PROSITE-ProRule" id="PRU00339"/>
    </source>
</evidence>
<dbReference type="PROSITE" id="PS50005">
    <property type="entry name" value="TPR"/>
    <property type="match status" value="1"/>
</dbReference>
<dbReference type="PANTHER" id="PTHR44858:SF1">
    <property type="entry name" value="UDP-N-ACETYLGLUCOSAMINE--PEPTIDE N-ACETYLGLUCOSAMINYLTRANSFERASE SPINDLY-RELATED"/>
    <property type="match status" value="1"/>
</dbReference>
<dbReference type="InterPro" id="IPR011990">
    <property type="entry name" value="TPR-like_helical_dom_sf"/>
</dbReference>
<evidence type="ECO:0000256" key="2">
    <source>
        <dbReference type="ARBA" id="ARBA00022803"/>
    </source>
</evidence>
<protein>
    <submittedName>
        <fullName evidence="4">Uncharacterized protein</fullName>
    </submittedName>
</protein>
<gene>
    <name evidence="4" type="ORF">E6C50_03880</name>
</gene>
<evidence type="ECO:0000256" key="1">
    <source>
        <dbReference type="ARBA" id="ARBA00022737"/>
    </source>
</evidence>
<reference evidence="4 5" key="1">
    <citation type="submission" date="2019-04" db="EMBL/GenBank/DDBJ databases">
        <title>Flavobacterium sp. nov. isolated from construction timber.</title>
        <authorList>
            <person name="Lin S.-Y."/>
            <person name="Chang C.-T."/>
            <person name="Young C.-C."/>
        </authorList>
    </citation>
    <scope>NUCLEOTIDE SEQUENCE [LARGE SCALE GENOMIC DNA]</scope>
    <source>
        <strain evidence="4 5">CC-CTC003</strain>
    </source>
</reference>
<dbReference type="OrthoDB" id="793001at2"/>
<evidence type="ECO:0000313" key="4">
    <source>
        <dbReference type="EMBL" id="THF53351.1"/>
    </source>
</evidence>